<evidence type="ECO:0000313" key="3">
    <source>
        <dbReference type="EMBL" id="CAL4804157.1"/>
    </source>
</evidence>
<organism evidence="1">
    <name type="scientific">Cladocopium goreaui</name>
    <dbReference type="NCBI Taxonomy" id="2562237"/>
    <lineage>
        <taxon>Eukaryota</taxon>
        <taxon>Sar</taxon>
        <taxon>Alveolata</taxon>
        <taxon>Dinophyceae</taxon>
        <taxon>Suessiales</taxon>
        <taxon>Symbiodiniaceae</taxon>
        <taxon>Cladocopium</taxon>
    </lineage>
</organism>
<dbReference type="PANTHER" id="PTHR35716:SF6">
    <property type="entry name" value="DUF4864 DOMAIN-CONTAINING PROTEIN"/>
    <property type="match status" value="1"/>
</dbReference>
<name>A0A9P1DWB6_9DINO</name>
<dbReference type="EMBL" id="CAMXCT030006606">
    <property type="protein sequence ID" value="CAL4804157.1"/>
    <property type="molecule type" value="Genomic_DNA"/>
</dbReference>
<protein>
    <submittedName>
        <fullName evidence="3">Sodium/bile acid cotransporter 7</fullName>
    </submittedName>
</protein>
<dbReference type="OrthoDB" id="541118at2759"/>
<dbReference type="Proteomes" id="UP001152797">
    <property type="component" value="Unassembled WGS sequence"/>
</dbReference>
<dbReference type="EMBL" id="CAMXCT020006606">
    <property type="protein sequence ID" value="CAL1170220.1"/>
    <property type="molecule type" value="Genomic_DNA"/>
</dbReference>
<accession>A0A9P1DWB6</accession>
<sequence>MAPWPQALRRYGVLLLLSYGLPRAFFASGAWRSALPEDGRSATEVVRLQLTALQENNPENDDGIAKTFDFASTRNKAVTGPLPRFAHMIHAGYPVLLNAQNFTLLSALQLGPTEYAVRVEILGNLRMGSQKGIFVWQLSNSGDGTGWRTDAVMPDEQTFYGFQVQVTNAASYLRTQLNAWRLWTYVKATGNGVDGSYETARVNERVPAGPDTSWGMYRQSMAAANFGVSFSTSRPTTGSVPPADITVLPIIASFPTTQAIRVTAPAGYEWDFEQVDFRYQAPGVGVNPLNVVEGAEAGTFPKRKRGRG</sequence>
<evidence type="ECO:0000313" key="1">
    <source>
        <dbReference type="EMBL" id="CAI4016845.1"/>
    </source>
</evidence>
<reference evidence="1" key="1">
    <citation type="submission" date="2022-10" db="EMBL/GenBank/DDBJ databases">
        <authorList>
            <person name="Chen Y."/>
            <person name="Dougan E. K."/>
            <person name="Chan C."/>
            <person name="Rhodes N."/>
            <person name="Thang M."/>
        </authorList>
    </citation>
    <scope>NUCLEOTIDE SEQUENCE</scope>
</reference>
<keyword evidence="4" id="KW-1185">Reference proteome</keyword>
<dbReference type="PANTHER" id="PTHR35716">
    <property type="entry name" value="OS05G0574700 PROTEIN-RELATED"/>
    <property type="match status" value="1"/>
</dbReference>
<proteinExistence type="predicted"/>
<comment type="caution">
    <text evidence="1">The sequence shown here is derived from an EMBL/GenBank/DDBJ whole genome shotgun (WGS) entry which is preliminary data.</text>
</comment>
<dbReference type="AlphaFoldDB" id="A0A9P1DWB6"/>
<reference evidence="2" key="2">
    <citation type="submission" date="2024-04" db="EMBL/GenBank/DDBJ databases">
        <authorList>
            <person name="Chen Y."/>
            <person name="Shah S."/>
            <person name="Dougan E. K."/>
            <person name="Thang M."/>
            <person name="Chan C."/>
        </authorList>
    </citation>
    <scope>NUCLEOTIDE SEQUENCE [LARGE SCALE GENOMIC DNA]</scope>
</reference>
<gene>
    <name evidence="1" type="ORF">C1SCF055_LOCUS41543</name>
</gene>
<evidence type="ECO:0000313" key="2">
    <source>
        <dbReference type="EMBL" id="CAL1170220.1"/>
    </source>
</evidence>
<evidence type="ECO:0000313" key="4">
    <source>
        <dbReference type="Proteomes" id="UP001152797"/>
    </source>
</evidence>
<dbReference type="EMBL" id="CAMXCT010006606">
    <property type="protein sequence ID" value="CAI4016845.1"/>
    <property type="molecule type" value="Genomic_DNA"/>
</dbReference>